<evidence type="ECO:0000313" key="2">
    <source>
        <dbReference type="EMBL" id="SDT30013.1"/>
    </source>
</evidence>
<evidence type="ECO:0000256" key="1">
    <source>
        <dbReference type="SAM" id="SignalP"/>
    </source>
</evidence>
<dbReference type="Proteomes" id="UP000199103">
    <property type="component" value="Chromosome I"/>
</dbReference>
<reference evidence="2 3" key="1">
    <citation type="submission" date="2016-10" db="EMBL/GenBank/DDBJ databases">
        <authorList>
            <person name="de Groot N.N."/>
        </authorList>
    </citation>
    <scope>NUCLEOTIDE SEQUENCE [LARGE SCALE GENOMIC DNA]</scope>
    <source>
        <strain evidence="2 3">DSM 21800</strain>
    </source>
</reference>
<dbReference type="InterPro" id="IPR006311">
    <property type="entry name" value="TAT_signal"/>
</dbReference>
<evidence type="ECO:0000313" key="3">
    <source>
        <dbReference type="Proteomes" id="UP000199103"/>
    </source>
</evidence>
<feature type="signal peptide" evidence="1">
    <location>
        <begin position="1"/>
        <end position="32"/>
    </location>
</feature>
<name>A0A1H1Z8N4_9ACTN</name>
<proteinExistence type="predicted"/>
<dbReference type="RefSeq" id="WP_157683705.1">
    <property type="nucleotide sequence ID" value="NZ_LT629772.1"/>
</dbReference>
<dbReference type="PROSITE" id="PS51318">
    <property type="entry name" value="TAT"/>
    <property type="match status" value="1"/>
</dbReference>
<dbReference type="EMBL" id="LT629772">
    <property type="protein sequence ID" value="SDT30013.1"/>
    <property type="molecule type" value="Genomic_DNA"/>
</dbReference>
<dbReference type="AlphaFoldDB" id="A0A1H1Z8N4"/>
<organism evidence="2 3">
    <name type="scientific">Microlunatus soli</name>
    <dbReference type="NCBI Taxonomy" id="630515"/>
    <lineage>
        <taxon>Bacteria</taxon>
        <taxon>Bacillati</taxon>
        <taxon>Actinomycetota</taxon>
        <taxon>Actinomycetes</taxon>
        <taxon>Propionibacteriales</taxon>
        <taxon>Propionibacteriaceae</taxon>
        <taxon>Microlunatus</taxon>
    </lineage>
</organism>
<protein>
    <submittedName>
        <fullName evidence="2">Uncharacterized protein</fullName>
    </submittedName>
</protein>
<dbReference type="SUPFAM" id="SSF69318">
    <property type="entry name" value="Integrin alpha N-terminal domain"/>
    <property type="match status" value="1"/>
</dbReference>
<sequence length="248" mass="26071">MSQLFPAVRPASLRRIVAVSAAASAVALTAGAVAPATASAASSVCGSVAHCTVVDHADVDGDGHADTVAVVPHKIDKRGNAGSATVRVKTSKGKLLTHTVKGLQMVPADHLLRASTAIDGEQGAELVITHKNGAHTVWYQVLTEKRGELRVSPAPRLPGRAHTVDWLTDGSVTTTGGIYRHKTAGKAPTVTVKTGVRDDDSSRLKGRSVAFRWQHGGWKKVSSSKHRWTPEQAAKISGWHVKGIDGDL</sequence>
<keyword evidence="1" id="KW-0732">Signal</keyword>
<dbReference type="InterPro" id="IPR028994">
    <property type="entry name" value="Integrin_alpha_N"/>
</dbReference>
<gene>
    <name evidence="2" type="ORF">SAMN04489812_5056</name>
</gene>
<feature type="chain" id="PRO_5038566065" evidence="1">
    <location>
        <begin position="33"/>
        <end position="248"/>
    </location>
</feature>
<dbReference type="STRING" id="630515.SAMN04489812_5056"/>
<accession>A0A1H1Z8N4</accession>
<dbReference type="OrthoDB" id="2735480at2"/>
<keyword evidence="3" id="KW-1185">Reference proteome</keyword>